<evidence type="ECO:0000313" key="2">
    <source>
        <dbReference type="EnsemblMetazoa" id="ADIR011505-PA"/>
    </source>
</evidence>
<feature type="domain" description="DDE-1" evidence="1">
    <location>
        <begin position="96"/>
        <end position="211"/>
    </location>
</feature>
<dbReference type="EnsemblMetazoa" id="ADIR011505-RA">
    <property type="protein sequence ID" value="ADIR011505-PA"/>
    <property type="gene ID" value="ADIR011505"/>
</dbReference>
<sequence>MKKKMAGTDWLNNFLDTNPNLLFHKPDATSAARVRGFKKPTVNYFFDLFQRILETKNFSPSRIYNADEVPNKKSKIAAMKGNKQVGAISSAEREETTTAVMFMSATGHFIPPFLILPRARMNDSLKNGTPSGAEFACNPSGYMTVDILCAWFDHFLLNVHPKTDNPVLLVVDGHSSHTKNLSNITEKARVNHATIIVLPPHCSNMLQPLNSNHSLRSRSIYEHCIHEGCHNTDSGKWFQEDWIVAL</sequence>
<dbReference type="GO" id="GO:0003677">
    <property type="term" value="F:DNA binding"/>
    <property type="evidence" value="ECO:0007669"/>
    <property type="project" value="TreeGrafter"/>
</dbReference>
<dbReference type="AlphaFoldDB" id="A0A182NV04"/>
<dbReference type="Proteomes" id="UP000075884">
    <property type="component" value="Unassembled WGS sequence"/>
</dbReference>
<dbReference type="GO" id="GO:0005634">
    <property type="term" value="C:nucleus"/>
    <property type="evidence" value="ECO:0007669"/>
    <property type="project" value="TreeGrafter"/>
</dbReference>
<keyword evidence="3" id="KW-1185">Reference proteome</keyword>
<organism evidence="2 3">
    <name type="scientific">Anopheles dirus</name>
    <dbReference type="NCBI Taxonomy" id="7168"/>
    <lineage>
        <taxon>Eukaryota</taxon>
        <taxon>Metazoa</taxon>
        <taxon>Ecdysozoa</taxon>
        <taxon>Arthropoda</taxon>
        <taxon>Hexapoda</taxon>
        <taxon>Insecta</taxon>
        <taxon>Pterygota</taxon>
        <taxon>Neoptera</taxon>
        <taxon>Endopterygota</taxon>
        <taxon>Diptera</taxon>
        <taxon>Nematocera</taxon>
        <taxon>Culicoidea</taxon>
        <taxon>Culicidae</taxon>
        <taxon>Anophelinae</taxon>
        <taxon>Anopheles</taxon>
    </lineage>
</organism>
<dbReference type="InterPro" id="IPR050863">
    <property type="entry name" value="CenT-Element_Derived"/>
</dbReference>
<reference evidence="2" key="2">
    <citation type="submission" date="2020-05" db="UniProtKB">
        <authorList>
            <consortium name="EnsemblMetazoa"/>
        </authorList>
    </citation>
    <scope>IDENTIFICATION</scope>
    <source>
        <strain evidence="2">WRAIR2</strain>
    </source>
</reference>
<name>A0A182NV04_9DIPT</name>
<reference evidence="3" key="1">
    <citation type="submission" date="2013-03" db="EMBL/GenBank/DDBJ databases">
        <title>The Genome Sequence of Anopheles dirus WRAIR2.</title>
        <authorList>
            <consortium name="The Broad Institute Genomics Platform"/>
            <person name="Neafsey D.E."/>
            <person name="Walton C."/>
            <person name="Walker B."/>
            <person name="Young S.K."/>
            <person name="Zeng Q."/>
            <person name="Gargeya S."/>
            <person name="Fitzgerald M."/>
            <person name="Haas B."/>
            <person name="Abouelleil A."/>
            <person name="Allen A.W."/>
            <person name="Alvarado L."/>
            <person name="Arachchi H.M."/>
            <person name="Berlin A.M."/>
            <person name="Chapman S.B."/>
            <person name="Gainer-Dewar J."/>
            <person name="Goldberg J."/>
            <person name="Griggs A."/>
            <person name="Gujja S."/>
            <person name="Hansen M."/>
            <person name="Howarth C."/>
            <person name="Imamovic A."/>
            <person name="Ireland A."/>
            <person name="Larimer J."/>
            <person name="McCowan C."/>
            <person name="Murphy C."/>
            <person name="Pearson M."/>
            <person name="Poon T.W."/>
            <person name="Priest M."/>
            <person name="Roberts A."/>
            <person name="Saif S."/>
            <person name="Shea T."/>
            <person name="Sisk P."/>
            <person name="Sykes S."/>
            <person name="Wortman J."/>
            <person name="Nusbaum C."/>
            <person name="Birren B."/>
        </authorList>
    </citation>
    <scope>NUCLEOTIDE SEQUENCE [LARGE SCALE GENOMIC DNA]</scope>
    <source>
        <strain evidence="3">WRAIR2</strain>
    </source>
</reference>
<protein>
    <recommendedName>
        <fullName evidence="1">DDE-1 domain-containing protein</fullName>
    </recommendedName>
</protein>
<proteinExistence type="predicted"/>
<dbReference type="VEuPathDB" id="VectorBase:ADIR011505"/>
<dbReference type="PANTHER" id="PTHR19303:SF74">
    <property type="entry name" value="POGO TRANSPOSABLE ELEMENT WITH KRAB DOMAIN"/>
    <property type="match status" value="1"/>
</dbReference>
<evidence type="ECO:0000313" key="3">
    <source>
        <dbReference type="Proteomes" id="UP000075884"/>
    </source>
</evidence>
<accession>A0A182NV04</accession>
<dbReference type="PANTHER" id="PTHR19303">
    <property type="entry name" value="TRANSPOSON"/>
    <property type="match status" value="1"/>
</dbReference>
<dbReference type="STRING" id="7168.A0A182NV04"/>
<evidence type="ECO:0000259" key="1">
    <source>
        <dbReference type="Pfam" id="PF03184"/>
    </source>
</evidence>
<dbReference type="InterPro" id="IPR004875">
    <property type="entry name" value="DDE_SF_endonuclease_dom"/>
</dbReference>
<dbReference type="Pfam" id="PF03184">
    <property type="entry name" value="DDE_1"/>
    <property type="match status" value="1"/>
</dbReference>